<dbReference type="GO" id="GO:0000105">
    <property type="term" value="P:L-histidine biosynthetic process"/>
    <property type="evidence" value="ECO:0007669"/>
    <property type="project" value="UniProtKB-UniRule"/>
</dbReference>
<evidence type="ECO:0000256" key="10">
    <source>
        <dbReference type="RuleBase" id="RU003657"/>
    </source>
</evidence>
<dbReference type="UniPathway" id="UPA00031">
    <property type="reaction ID" value="UER00009"/>
</dbReference>
<dbReference type="InterPro" id="IPR006063">
    <property type="entry name" value="HisA_bact_arch"/>
</dbReference>
<feature type="active site" description="Proton donor" evidence="9">
    <location>
        <position position="131"/>
    </location>
</feature>
<dbReference type="Pfam" id="PF00977">
    <property type="entry name" value="His_biosynth"/>
    <property type="match status" value="1"/>
</dbReference>
<dbReference type="AlphaFoldDB" id="A0A5P8E561"/>
<evidence type="ECO:0000256" key="11">
    <source>
        <dbReference type="RuleBase" id="RU003658"/>
    </source>
</evidence>
<dbReference type="PANTHER" id="PTHR43090">
    <property type="entry name" value="1-(5-PHOSPHORIBOSYL)-5-[(5-PHOSPHORIBOSYLAMINO)METHYLIDENEAMINO] IMIDAZOLE-4-CARBOXAMIDE ISOMERASE"/>
    <property type="match status" value="1"/>
</dbReference>
<keyword evidence="5 9" id="KW-0963">Cytoplasm</keyword>
<comment type="similarity">
    <text evidence="4 9 10">Belongs to the HisA/HisF family.</text>
</comment>
<dbReference type="GO" id="GO:0005737">
    <property type="term" value="C:cytoplasm"/>
    <property type="evidence" value="ECO:0007669"/>
    <property type="project" value="UniProtKB-SubCell"/>
</dbReference>
<dbReference type="InterPro" id="IPR013785">
    <property type="entry name" value="Aldolase_TIM"/>
</dbReference>
<dbReference type="HAMAP" id="MF_01014">
    <property type="entry name" value="HisA"/>
    <property type="match status" value="1"/>
</dbReference>
<dbReference type="PANTHER" id="PTHR43090:SF2">
    <property type="entry name" value="1-(5-PHOSPHORIBOSYL)-5-[(5-PHOSPHORIBOSYLAMINO)METHYLIDENEAMINO] IMIDAZOLE-4-CARBOXAMIDE ISOMERASE"/>
    <property type="match status" value="1"/>
</dbReference>
<dbReference type="FunFam" id="3.20.20.70:FF:000009">
    <property type="entry name" value="1-(5-phosphoribosyl)-5-[(5-phosphoribosylamino)methylideneamino] imidazole-4-carboxamide isomerase"/>
    <property type="match status" value="1"/>
</dbReference>
<evidence type="ECO:0000256" key="4">
    <source>
        <dbReference type="ARBA" id="ARBA00009667"/>
    </source>
</evidence>
<evidence type="ECO:0000313" key="13">
    <source>
        <dbReference type="Proteomes" id="UP000249375"/>
    </source>
</evidence>
<dbReference type="KEGG" id="alq:C7Y71_002990"/>
<dbReference type="NCBIfam" id="TIGR00007">
    <property type="entry name" value="1-(5-phosphoribosyl)-5-[(5-phosphoribosylamino)methylideneamino]imidazole-4-carboxamide isomerase"/>
    <property type="match status" value="1"/>
</dbReference>
<dbReference type="SUPFAM" id="SSF51366">
    <property type="entry name" value="Ribulose-phoshate binding barrel"/>
    <property type="match status" value="1"/>
</dbReference>
<dbReference type="InterPro" id="IPR011060">
    <property type="entry name" value="RibuloseP-bd_barrel"/>
</dbReference>
<dbReference type="OrthoDB" id="9807749at2"/>
<evidence type="ECO:0000256" key="9">
    <source>
        <dbReference type="HAMAP-Rule" id="MF_01014"/>
    </source>
</evidence>
<keyword evidence="13" id="KW-1185">Reference proteome</keyword>
<dbReference type="GO" id="GO:0003949">
    <property type="term" value="F:1-(5-phosphoribosyl)-5-[(5-phosphoribosylamino)methylideneamino]imidazole-4-carboxamide isomerase activity"/>
    <property type="evidence" value="ECO:0007669"/>
    <property type="project" value="UniProtKB-UniRule"/>
</dbReference>
<evidence type="ECO:0000256" key="8">
    <source>
        <dbReference type="ARBA" id="ARBA00023235"/>
    </source>
</evidence>
<dbReference type="InterPro" id="IPR006062">
    <property type="entry name" value="His_biosynth"/>
</dbReference>
<evidence type="ECO:0000256" key="7">
    <source>
        <dbReference type="ARBA" id="ARBA00023102"/>
    </source>
</evidence>
<feature type="active site" description="Proton acceptor" evidence="9">
    <location>
        <position position="9"/>
    </location>
</feature>
<evidence type="ECO:0000256" key="3">
    <source>
        <dbReference type="ARBA" id="ARBA00005133"/>
    </source>
</evidence>
<sequence length="241" mass="26340">MILPIPAIDLIDGKCVRLTKGDYATEKVYNEDPLEVAKAFEDLGFPRLHLVDLDGARSKHVVNHVVLERIANQTSLTIDFGGGIKQDEDLRKAFDHGAAMVTLGSIAATSKETVLDWAAQYGAERFIIGADVQDEKIRINGWQEEVELTLMDFIAGYGEKGLKKVLCTDISHDGTLAGPSTALYQKVMRTFPDCGLIASGGVSGIDDLQTLNEIGVPEVVFGKAIYEGKIDLREVSKQYIQ</sequence>
<evidence type="ECO:0000313" key="12">
    <source>
        <dbReference type="EMBL" id="QFQ12067.1"/>
    </source>
</evidence>
<dbReference type="GO" id="GO:0000162">
    <property type="term" value="P:L-tryptophan biosynthetic process"/>
    <property type="evidence" value="ECO:0007669"/>
    <property type="project" value="TreeGrafter"/>
</dbReference>
<dbReference type="Proteomes" id="UP000249375">
    <property type="component" value="Chromosome"/>
</dbReference>
<name>A0A5P8E561_9BACT</name>
<accession>A0A5P8E561</accession>
<keyword evidence="6 9" id="KW-0028">Amino-acid biosynthesis</keyword>
<dbReference type="InterPro" id="IPR023016">
    <property type="entry name" value="HisA/PriA"/>
</dbReference>
<organism evidence="12 13">
    <name type="scientific">Pseudoprevotella muciniphila</name>
    <dbReference type="NCBI Taxonomy" id="2133944"/>
    <lineage>
        <taxon>Bacteria</taxon>
        <taxon>Pseudomonadati</taxon>
        <taxon>Bacteroidota</taxon>
        <taxon>Bacteroidia</taxon>
        <taxon>Bacteroidales</taxon>
        <taxon>Prevotellaceae</taxon>
        <taxon>Pseudoprevotella</taxon>
    </lineage>
</organism>
<dbReference type="Gene3D" id="3.20.20.70">
    <property type="entry name" value="Aldolase class I"/>
    <property type="match status" value="1"/>
</dbReference>
<protein>
    <recommendedName>
        <fullName evidence="9 11">1-(5-phosphoribosyl)-5-[(5-phosphoribosylamino)methylideneamino] imidazole-4-carboxamide isomerase</fullName>
        <ecNumber evidence="9 11">5.3.1.16</ecNumber>
    </recommendedName>
    <alternativeName>
        <fullName evidence="9">Phosphoribosylformimino-5-aminoimidazole carboxamide ribotide isomerase</fullName>
    </alternativeName>
</protein>
<comment type="catalytic activity">
    <reaction evidence="1 9 11">
        <text>1-(5-phospho-beta-D-ribosyl)-5-[(5-phospho-beta-D-ribosylamino)methylideneamino]imidazole-4-carboxamide = 5-[(5-phospho-1-deoxy-D-ribulos-1-ylimino)methylamino]-1-(5-phospho-beta-D-ribosyl)imidazole-4-carboxamide</text>
        <dbReference type="Rhea" id="RHEA:15469"/>
        <dbReference type="ChEBI" id="CHEBI:58435"/>
        <dbReference type="ChEBI" id="CHEBI:58525"/>
        <dbReference type="EC" id="5.3.1.16"/>
    </reaction>
</comment>
<comment type="subcellular location">
    <subcellularLocation>
        <location evidence="2 9 11">Cytoplasm</location>
    </subcellularLocation>
</comment>
<dbReference type="EC" id="5.3.1.16" evidence="9 11"/>
<dbReference type="CDD" id="cd04732">
    <property type="entry name" value="HisA"/>
    <property type="match status" value="1"/>
</dbReference>
<reference evidence="12 13" key="1">
    <citation type="submission" date="2018-11" db="EMBL/GenBank/DDBJ databases">
        <authorList>
            <person name="Na S.W."/>
            <person name="Baik M."/>
        </authorList>
    </citation>
    <scope>NUCLEOTIDE SEQUENCE [LARGE SCALE GENOMIC DNA]</scope>
    <source>
        <strain evidence="12 13">E39</strain>
    </source>
</reference>
<evidence type="ECO:0000256" key="6">
    <source>
        <dbReference type="ARBA" id="ARBA00022605"/>
    </source>
</evidence>
<evidence type="ECO:0000256" key="5">
    <source>
        <dbReference type="ARBA" id="ARBA00022490"/>
    </source>
</evidence>
<evidence type="ECO:0000256" key="1">
    <source>
        <dbReference type="ARBA" id="ARBA00000901"/>
    </source>
</evidence>
<proteinExistence type="inferred from homology"/>
<dbReference type="InterPro" id="IPR044524">
    <property type="entry name" value="Isoase_HisA-like"/>
</dbReference>
<dbReference type="RefSeq" id="WP_111898638.1">
    <property type="nucleotide sequence ID" value="NZ_CP033459.1"/>
</dbReference>
<gene>
    <name evidence="9 12" type="primary">hisA</name>
    <name evidence="12" type="ORF">C7Y71_002990</name>
</gene>
<dbReference type="EMBL" id="CP033459">
    <property type="protein sequence ID" value="QFQ12067.1"/>
    <property type="molecule type" value="Genomic_DNA"/>
</dbReference>
<comment type="pathway">
    <text evidence="3 9 11">Amino-acid biosynthesis; L-histidine biosynthesis; L-histidine from 5-phospho-alpha-D-ribose 1-diphosphate: step 4/9.</text>
</comment>
<keyword evidence="8 9" id="KW-0413">Isomerase</keyword>
<evidence type="ECO:0000256" key="2">
    <source>
        <dbReference type="ARBA" id="ARBA00004496"/>
    </source>
</evidence>
<keyword evidence="7 9" id="KW-0368">Histidine biosynthesis</keyword>